<evidence type="ECO:0000256" key="1">
    <source>
        <dbReference type="SAM" id="MobiDB-lite"/>
    </source>
</evidence>
<name>X8DEA8_MYCXE</name>
<comment type="caution">
    <text evidence="2">The sequence shown here is derived from an EMBL/GenBank/DDBJ whole genome shotgun (WGS) entry which is preliminary data.</text>
</comment>
<feature type="region of interest" description="Disordered" evidence="1">
    <location>
        <begin position="1"/>
        <end position="58"/>
    </location>
</feature>
<reference evidence="2" key="1">
    <citation type="submission" date="2014-01" db="EMBL/GenBank/DDBJ databases">
        <authorList>
            <person name="Brown-Elliot B."/>
            <person name="Wallace R."/>
            <person name="Lenaerts A."/>
            <person name="Ordway D."/>
            <person name="DeGroote M.A."/>
            <person name="Parker T."/>
            <person name="Sizemore C."/>
            <person name="Tallon L.J."/>
            <person name="Sadzewicz L.K."/>
            <person name="Sengamalay N."/>
            <person name="Fraser C.M."/>
            <person name="Hine E."/>
            <person name="Shefchek K.A."/>
            <person name="Das S.P."/>
            <person name="Tettelin H."/>
        </authorList>
    </citation>
    <scope>NUCLEOTIDE SEQUENCE [LARGE SCALE GENOMIC DNA]</scope>
    <source>
        <strain evidence="2">4042</strain>
    </source>
</reference>
<feature type="compositionally biased region" description="Pro residues" evidence="1">
    <location>
        <begin position="26"/>
        <end position="35"/>
    </location>
</feature>
<accession>X8DEA8</accession>
<dbReference type="EMBL" id="JAOB01000026">
    <property type="protein sequence ID" value="EUA65785.1"/>
    <property type="molecule type" value="Genomic_DNA"/>
</dbReference>
<dbReference type="PATRIC" id="fig|1299334.3.peg.2338"/>
<organism evidence="2">
    <name type="scientific">Mycobacterium xenopi 4042</name>
    <dbReference type="NCBI Taxonomy" id="1299334"/>
    <lineage>
        <taxon>Bacteria</taxon>
        <taxon>Bacillati</taxon>
        <taxon>Actinomycetota</taxon>
        <taxon>Actinomycetes</taxon>
        <taxon>Mycobacteriales</taxon>
        <taxon>Mycobacteriaceae</taxon>
        <taxon>Mycobacterium</taxon>
    </lineage>
</organism>
<dbReference type="AlphaFoldDB" id="X8DEA8"/>
<protein>
    <submittedName>
        <fullName evidence="2">Uncharacterized protein</fullName>
    </submittedName>
</protein>
<proteinExistence type="predicted"/>
<gene>
    <name evidence="2" type="ORF">I553_8178</name>
</gene>
<sequence length="58" mass="5873">MKLGRKKDNGATPADAESAVASDVAPPTPAGPGPPHPRDGPRPNATPRVGAARSRPPR</sequence>
<feature type="compositionally biased region" description="Low complexity" evidence="1">
    <location>
        <begin position="13"/>
        <end position="25"/>
    </location>
</feature>
<evidence type="ECO:0000313" key="2">
    <source>
        <dbReference type="EMBL" id="EUA65785.1"/>
    </source>
</evidence>